<dbReference type="STRING" id="885580.ENSFDAP00000017572"/>
<feature type="region of interest" description="Disordered" evidence="4">
    <location>
        <begin position="85"/>
        <end position="124"/>
    </location>
</feature>
<comment type="pathway">
    <text evidence="1">Protein modification; protein ubiquitination.</text>
</comment>
<dbReference type="AlphaFoldDB" id="A0A091CSZ4"/>
<dbReference type="PANTHER" id="PTHR15574:SF21">
    <property type="entry name" value="DDB1- AND CUL4-ASSOCIATED FACTOR 8"/>
    <property type="match status" value="1"/>
</dbReference>
<organism evidence="5 6">
    <name type="scientific">Fukomys damarensis</name>
    <name type="common">Damaraland mole rat</name>
    <name type="synonym">Cryptomys damarensis</name>
    <dbReference type="NCBI Taxonomy" id="885580"/>
    <lineage>
        <taxon>Eukaryota</taxon>
        <taxon>Metazoa</taxon>
        <taxon>Chordata</taxon>
        <taxon>Craniata</taxon>
        <taxon>Vertebrata</taxon>
        <taxon>Euteleostomi</taxon>
        <taxon>Mammalia</taxon>
        <taxon>Eutheria</taxon>
        <taxon>Euarchontoglires</taxon>
        <taxon>Glires</taxon>
        <taxon>Rodentia</taxon>
        <taxon>Hystricomorpha</taxon>
        <taxon>Bathyergidae</taxon>
        <taxon>Fukomys</taxon>
    </lineage>
</organism>
<keyword evidence="2" id="KW-0853">WD repeat</keyword>
<keyword evidence="6" id="KW-1185">Reference proteome</keyword>
<evidence type="ECO:0000256" key="3">
    <source>
        <dbReference type="ARBA" id="ARBA00022737"/>
    </source>
</evidence>
<protein>
    <submittedName>
        <fullName evidence="5">DDB1-and CUL4-associated factor 8</fullName>
    </submittedName>
</protein>
<evidence type="ECO:0000256" key="2">
    <source>
        <dbReference type="ARBA" id="ARBA00022574"/>
    </source>
</evidence>
<name>A0A091CSZ4_FUKDA</name>
<sequence>MEGDKGGVVSCLEPHPHLSVLATSGLEYDVKIWAPRAEASTELTGLKDVIKNKREHDEDSLHYTDLFDNHMLWFLMNHLRQRRHHWRRRQPGVGATDVDSDEYPSSSDTLDEEEGPDRVQCVPS</sequence>
<gene>
    <name evidence="5" type="ORF">H920_17586</name>
</gene>
<evidence type="ECO:0000256" key="1">
    <source>
        <dbReference type="ARBA" id="ARBA00004906"/>
    </source>
</evidence>
<dbReference type="GO" id="GO:0005737">
    <property type="term" value="C:cytoplasm"/>
    <property type="evidence" value="ECO:0007669"/>
    <property type="project" value="TreeGrafter"/>
</dbReference>
<dbReference type="InterPro" id="IPR045151">
    <property type="entry name" value="DCAF8"/>
</dbReference>
<proteinExistence type="predicted"/>
<evidence type="ECO:0000256" key="4">
    <source>
        <dbReference type="SAM" id="MobiDB-lite"/>
    </source>
</evidence>
<accession>A0A091CSZ4</accession>
<dbReference type="EMBL" id="KN124495">
    <property type="protein sequence ID" value="KFO21028.1"/>
    <property type="molecule type" value="Genomic_DNA"/>
</dbReference>
<reference evidence="5 6" key="1">
    <citation type="submission" date="2013-11" db="EMBL/GenBank/DDBJ databases">
        <title>The Damaraland mole rat (Fukomys damarensis) genome and evolution of African mole rats.</title>
        <authorList>
            <person name="Gladyshev V.N."/>
            <person name="Fang X."/>
        </authorList>
    </citation>
    <scope>NUCLEOTIDE SEQUENCE [LARGE SCALE GENOMIC DNA]</scope>
    <source>
        <tissue evidence="5">Liver</tissue>
    </source>
</reference>
<dbReference type="GO" id="GO:0080008">
    <property type="term" value="C:Cul4-RING E3 ubiquitin ligase complex"/>
    <property type="evidence" value="ECO:0007669"/>
    <property type="project" value="TreeGrafter"/>
</dbReference>
<dbReference type="PANTHER" id="PTHR15574">
    <property type="entry name" value="WD REPEAT DOMAIN-CONTAINING FAMILY"/>
    <property type="match status" value="1"/>
</dbReference>
<evidence type="ECO:0000313" key="5">
    <source>
        <dbReference type="EMBL" id="KFO21028.1"/>
    </source>
</evidence>
<dbReference type="Proteomes" id="UP000028990">
    <property type="component" value="Unassembled WGS sequence"/>
</dbReference>
<evidence type="ECO:0000313" key="6">
    <source>
        <dbReference type="Proteomes" id="UP000028990"/>
    </source>
</evidence>
<keyword evidence="3" id="KW-0677">Repeat</keyword>